<evidence type="ECO:0000313" key="3">
    <source>
        <dbReference type="Proteomes" id="UP000694050"/>
    </source>
</evidence>
<name>A0A8J5TMV6_FUSOX</name>
<accession>A0A8J5TMV6</accession>
<evidence type="ECO:0000313" key="2">
    <source>
        <dbReference type="EMBL" id="KAG7403550.1"/>
    </source>
</evidence>
<feature type="region of interest" description="Disordered" evidence="1">
    <location>
        <begin position="198"/>
        <end position="224"/>
    </location>
</feature>
<dbReference type="AlphaFoldDB" id="A0A8J5TMV6"/>
<feature type="compositionally biased region" description="Basic and acidic residues" evidence="1">
    <location>
        <begin position="198"/>
        <end position="210"/>
    </location>
</feature>
<reference evidence="2" key="1">
    <citation type="submission" date="2021-04" db="EMBL/GenBank/DDBJ databases">
        <title>First draft genome resource for Brassicaceae pathogens Fusarium oxysporum f. sp. raphani and Fusarium oxysporum f. sp. rapae.</title>
        <authorList>
            <person name="Asai S."/>
        </authorList>
    </citation>
    <scope>NUCLEOTIDE SEQUENCE</scope>
    <source>
        <strain evidence="2">Tf1208</strain>
    </source>
</reference>
<comment type="caution">
    <text evidence="2">The sequence shown here is derived from an EMBL/GenBank/DDBJ whole genome shotgun (WGS) entry which is preliminary data.</text>
</comment>
<organism evidence="2 3">
    <name type="scientific">Fusarium oxysporum f. sp. rapae</name>
    <dbReference type="NCBI Taxonomy" id="485398"/>
    <lineage>
        <taxon>Eukaryota</taxon>
        <taxon>Fungi</taxon>
        <taxon>Dikarya</taxon>
        <taxon>Ascomycota</taxon>
        <taxon>Pezizomycotina</taxon>
        <taxon>Sordariomycetes</taxon>
        <taxon>Hypocreomycetidae</taxon>
        <taxon>Hypocreales</taxon>
        <taxon>Nectriaceae</taxon>
        <taxon>Fusarium</taxon>
        <taxon>Fusarium oxysporum species complex</taxon>
    </lineage>
</organism>
<dbReference type="EMBL" id="JAELUQ010000014">
    <property type="protein sequence ID" value="KAG7403550.1"/>
    <property type="molecule type" value="Genomic_DNA"/>
</dbReference>
<sequence>MASTVTPSSFPLSPESVRLGRLIKNIDHSLEDYYDPTTDEPKVIMTRVSVSTINQQNSKTGFGSALTSSRSTGISKRLDSQTHIVTADVKNYYLDNSDAWFDQAVSLTDTREWIEMAALSGQKVYIIVGIQTLTNTLLLQNSQSDELQLPFIEERVCSLQYRQVKTRWYSTRLIKPLQLSTTRQWSYTKGLTFHFKGDSDGNNGERDANDFVKGTIDPESSPDE</sequence>
<gene>
    <name evidence="2" type="ORF">Forpe1208_v016329</name>
</gene>
<protein>
    <submittedName>
        <fullName evidence="2">Uncharacterized protein</fullName>
    </submittedName>
</protein>
<proteinExistence type="predicted"/>
<evidence type="ECO:0000256" key="1">
    <source>
        <dbReference type="SAM" id="MobiDB-lite"/>
    </source>
</evidence>
<dbReference type="Proteomes" id="UP000694050">
    <property type="component" value="Unassembled WGS sequence"/>
</dbReference>